<proteinExistence type="inferred from homology"/>
<feature type="compositionally biased region" description="Polar residues" evidence="10">
    <location>
        <begin position="93"/>
        <end position="115"/>
    </location>
</feature>
<evidence type="ECO:0000256" key="6">
    <source>
        <dbReference type="ARBA" id="ARBA00023163"/>
    </source>
</evidence>
<feature type="compositionally biased region" description="Gly residues" evidence="10">
    <location>
        <begin position="441"/>
        <end position="453"/>
    </location>
</feature>
<dbReference type="GO" id="GO:0016592">
    <property type="term" value="C:mediator complex"/>
    <property type="evidence" value="ECO:0007669"/>
    <property type="project" value="InterPro"/>
</dbReference>
<comment type="similarity">
    <text evidence="2 9">Belongs to the Mediator complex subunit 19 family.</text>
</comment>
<feature type="compositionally biased region" description="Pro residues" evidence="10">
    <location>
        <begin position="35"/>
        <end position="44"/>
    </location>
</feature>
<organism evidence="11 12">
    <name type="scientific">Aspergillus steynii IBT 23096</name>
    <dbReference type="NCBI Taxonomy" id="1392250"/>
    <lineage>
        <taxon>Eukaryota</taxon>
        <taxon>Fungi</taxon>
        <taxon>Dikarya</taxon>
        <taxon>Ascomycota</taxon>
        <taxon>Pezizomycotina</taxon>
        <taxon>Eurotiomycetes</taxon>
        <taxon>Eurotiomycetidae</taxon>
        <taxon>Eurotiales</taxon>
        <taxon>Aspergillaceae</taxon>
        <taxon>Aspergillus</taxon>
        <taxon>Aspergillus subgen. Circumdati</taxon>
    </lineage>
</organism>
<gene>
    <name evidence="9" type="primary">MED19</name>
    <name evidence="11" type="ORF">P170DRAFT_432778</name>
</gene>
<comment type="subcellular location">
    <subcellularLocation>
        <location evidence="1 9">Nucleus</location>
    </subcellularLocation>
</comment>
<evidence type="ECO:0000256" key="5">
    <source>
        <dbReference type="ARBA" id="ARBA00023159"/>
    </source>
</evidence>
<dbReference type="Proteomes" id="UP000234275">
    <property type="component" value="Unassembled WGS sequence"/>
</dbReference>
<evidence type="ECO:0000256" key="4">
    <source>
        <dbReference type="ARBA" id="ARBA00023015"/>
    </source>
</evidence>
<dbReference type="VEuPathDB" id="FungiDB:P170DRAFT_432778"/>
<dbReference type="GO" id="GO:0003712">
    <property type="term" value="F:transcription coregulator activity"/>
    <property type="evidence" value="ECO:0007669"/>
    <property type="project" value="InterPro"/>
</dbReference>
<evidence type="ECO:0000256" key="8">
    <source>
        <dbReference type="ARBA" id="ARBA00032018"/>
    </source>
</evidence>
<keyword evidence="6 9" id="KW-0804">Transcription</keyword>
<evidence type="ECO:0000256" key="2">
    <source>
        <dbReference type="ARBA" id="ARBA00009259"/>
    </source>
</evidence>
<feature type="region of interest" description="Disordered" evidence="10">
    <location>
        <begin position="336"/>
        <end position="453"/>
    </location>
</feature>
<evidence type="ECO:0000256" key="1">
    <source>
        <dbReference type="ARBA" id="ARBA00004123"/>
    </source>
</evidence>
<feature type="compositionally biased region" description="Low complexity" evidence="10">
    <location>
        <begin position="55"/>
        <end position="92"/>
    </location>
</feature>
<keyword evidence="5 9" id="KW-0010">Activator</keyword>
<keyword evidence="12" id="KW-1185">Reference proteome</keyword>
<protein>
    <recommendedName>
        <fullName evidence="3 9">Mediator of RNA polymerase II transcription subunit 19</fullName>
    </recommendedName>
    <alternativeName>
        <fullName evidence="8 9">Mediator complex subunit 19</fullName>
    </alternativeName>
</protein>
<feature type="compositionally biased region" description="Basic and acidic residues" evidence="10">
    <location>
        <begin position="135"/>
        <end position="147"/>
    </location>
</feature>
<dbReference type="Pfam" id="PF08633">
    <property type="entry name" value="Rox3"/>
    <property type="match status" value="1"/>
</dbReference>
<dbReference type="STRING" id="1392250.A0A2I2GQT8"/>
<reference evidence="11 12" key="1">
    <citation type="submission" date="2016-12" db="EMBL/GenBank/DDBJ databases">
        <title>The genomes of Aspergillus section Nigri reveals drivers in fungal speciation.</title>
        <authorList>
            <consortium name="DOE Joint Genome Institute"/>
            <person name="Vesth T.C."/>
            <person name="Nybo J."/>
            <person name="Theobald S."/>
            <person name="Brandl J."/>
            <person name="Frisvad J.C."/>
            <person name="Nielsen K.F."/>
            <person name="Lyhne E.K."/>
            <person name="Kogle M.E."/>
            <person name="Kuo A."/>
            <person name="Riley R."/>
            <person name="Clum A."/>
            <person name="Nolan M."/>
            <person name="Lipzen A."/>
            <person name="Salamov A."/>
            <person name="Henrissat B."/>
            <person name="Wiebenga A."/>
            <person name="De Vries R.P."/>
            <person name="Grigoriev I.V."/>
            <person name="Mortensen U.H."/>
            <person name="Andersen M.R."/>
            <person name="Baker S.E."/>
        </authorList>
    </citation>
    <scope>NUCLEOTIDE SEQUENCE [LARGE SCALE GENOMIC DNA]</scope>
    <source>
        <strain evidence="11 12">IBT 23096</strain>
    </source>
</reference>
<accession>A0A2I2GQT8</accession>
<keyword evidence="4 9" id="KW-0805">Transcription regulation</keyword>
<dbReference type="AlphaFoldDB" id="A0A2I2GQT8"/>
<evidence type="ECO:0000313" key="12">
    <source>
        <dbReference type="Proteomes" id="UP000234275"/>
    </source>
</evidence>
<dbReference type="EMBL" id="MSFO01000001">
    <property type="protein sequence ID" value="PLB55246.1"/>
    <property type="molecule type" value="Genomic_DNA"/>
</dbReference>
<comment type="caution">
    <text evidence="11">The sequence shown here is derived from an EMBL/GenBank/DDBJ whole genome shotgun (WGS) entry which is preliminary data.</text>
</comment>
<feature type="region of interest" description="Disordered" evidence="10">
    <location>
        <begin position="1"/>
        <end position="164"/>
    </location>
</feature>
<evidence type="ECO:0000256" key="7">
    <source>
        <dbReference type="ARBA" id="ARBA00023242"/>
    </source>
</evidence>
<comment type="subunit">
    <text evidence="9">Component of the Mediator complex.</text>
</comment>
<name>A0A2I2GQT8_9EURO</name>
<evidence type="ECO:0000256" key="9">
    <source>
        <dbReference type="RuleBase" id="RU364151"/>
    </source>
</evidence>
<sequence length="453" mass="48035">MSDRASASFRLEPPSPSSPAAGSLKENHSSFIPSEPTPQTPTSPPLMSVGAQNYASNFASSQASPSQATSQPANLSSPPSSAPMSTQASQQPTLGVTNSFPTPASSVSGHFTGATSGDDPDHPDKSGVSSASTQHAEHRRTDHDRQPGDAMMESGMRDTTHSGDPNLSRYGDGAMDVDTEPGVPSNPDEFSLDSLQKEFASAYHLCKSSHIATGPDPSLDLVSLYGLGPVAKSVARMDPVTGEKINRLRKSYEGKLKGLGLAGRNKAVKADPTSTSTLRHLTMWPEDEWQNQKVHGKEIKMADMDSALQKLHMKAMHMEPGPIPNSEQWEDVLGHEKPSKHAGSGEGSSKKAGALPNNARGPPTQPNGTPTAATASDADRSRPSRGRKRHYDENSFVGYGEGYADDDDDGAFYSNSEGMGKKKRKKEHVSKIGTPLPDRGGSYGIGMYGIGAR</sequence>
<dbReference type="OrthoDB" id="2160599at2759"/>
<comment type="function">
    <text evidence="9">Component of the Mediator complex, a coactivator involved in the regulated transcription of nearly all RNA polymerase II-dependent genes. Mediator functions as a bridge to convey information from gene-specific regulatory proteins to the basal RNA polymerase II transcription machinery. Mediator is recruited to promoters by direct interactions with regulatory proteins and serves as a scaffold for the assembly of a functional preinitiation complex with RNA polymerase II and the general transcription factors.</text>
</comment>
<evidence type="ECO:0000256" key="10">
    <source>
        <dbReference type="SAM" id="MobiDB-lite"/>
    </source>
</evidence>
<keyword evidence="7 9" id="KW-0539">Nucleus</keyword>
<dbReference type="InterPro" id="IPR013942">
    <property type="entry name" value="Mediator_Med19_fun"/>
</dbReference>
<dbReference type="GO" id="GO:0006357">
    <property type="term" value="P:regulation of transcription by RNA polymerase II"/>
    <property type="evidence" value="ECO:0007669"/>
    <property type="project" value="InterPro"/>
</dbReference>
<evidence type="ECO:0000256" key="3">
    <source>
        <dbReference type="ARBA" id="ARBA00019615"/>
    </source>
</evidence>
<evidence type="ECO:0000313" key="11">
    <source>
        <dbReference type="EMBL" id="PLB55246.1"/>
    </source>
</evidence>